<evidence type="ECO:0000313" key="2">
    <source>
        <dbReference type="EMBL" id="MBB4925783.1"/>
    </source>
</evidence>
<dbReference type="EMBL" id="JACHJV010000001">
    <property type="protein sequence ID" value="MBB4925783.1"/>
    <property type="molecule type" value="Genomic_DNA"/>
</dbReference>
<comment type="caution">
    <text evidence="2">The sequence shown here is derived from an EMBL/GenBank/DDBJ whole genome shotgun (WGS) entry which is preliminary data.</text>
</comment>
<evidence type="ECO:0000313" key="3">
    <source>
        <dbReference type="Proteomes" id="UP000540506"/>
    </source>
</evidence>
<proteinExistence type="predicted"/>
<gene>
    <name evidence="2" type="ORF">FHR34_004776</name>
</gene>
<evidence type="ECO:0000256" key="1">
    <source>
        <dbReference type="SAM" id="Phobius"/>
    </source>
</evidence>
<keyword evidence="1" id="KW-0472">Membrane</keyword>
<reference evidence="2 3" key="1">
    <citation type="submission" date="2020-08" db="EMBL/GenBank/DDBJ databases">
        <title>Sequencing the genomes of 1000 actinobacteria strains.</title>
        <authorList>
            <person name="Klenk H.-P."/>
        </authorList>
    </citation>
    <scope>NUCLEOTIDE SEQUENCE [LARGE SCALE GENOMIC DNA]</scope>
    <source>
        <strain evidence="2 3">DSM 41654</strain>
    </source>
</reference>
<feature type="transmembrane region" description="Helical" evidence="1">
    <location>
        <begin position="82"/>
        <end position="99"/>
    </location>
</feature>
<keyword evidence="3" id="KW-1185">Reference proteome</keyword>
<name>A0A7W7VXB4_KITKI</name>
<accession>A0A7W7VXB4</accession>
<dbReference type="AlphaFoldDB" id="A0A7W7VXB4"/>
<protein>
    <submittedName>
        <fullName evidence="2">Uncharacterized protein</fullName>
    </submittedName>
</protein>
<dbReference type="RefSeq" id="WP_184938250.1">
    <property type="nucleotide sequence ID" value="NZ_JACHJV010000001.1"/>
</dbReference>
<keyword evidence="1" id="KW-0812">Transmembrane</keyword>
<keyword evidence="1" id="KW-1133">Transmembrane helix</keyword>
<dbReference type="Proteomes" id="UP000540506">
    <property type="component" value="Unassembled WGS sequence"/>
</dbReference>
<feature type="transmembrane region" description="Helical" evidence="1">
    <location>
        <begin position="111"/>
        <end position="131"/>
    </location>
</feature>
<organism evidence="2 3">
    <name type="scientific">Kitasatospora kifunensis</name>
    <name type="common">Streptomyces kifunensis</name>
    <dbReference type="NCBI Taxonomy" id="58351"/>
    <lineage>
        <taxon>Bacteria</taxon>
        <taxon>Bacillati</taxon>
        <taxon>Actinomycetota</taxon>
        <taxon>Actinomycetes</taxon>
        <taxon>Kitasatosporales</taxon>
        <taxon>Streptomycetaceae</taxon>
        <taxon>Kitasatospora</taxon>
    </lineage>
</organism>
<sequence length="132" mass="14120">MRYYDSPDGTVLLRSSSGTLTYRPANSQGTAQRNFARLLPRMPESVSPRKKHSFEQYPPGFGSLLVRILAFRNLGWSSAAKVIYLMSGVYVSAATIGAVGRGVKDLDPELLNGFAAALGVPVAVVASLTGML</sequence>